<evidence type="ECO:0008006" key="4">
    <source>
        <dbReference type="Google" id="ProtNLM"/>
    </source>
</evidence>
<keyword evidence="1" id="KW-1133">Transmembrane helix</keyword>
<dbReference type="RefSeq" id="WP_379979413.1">
    <property type="nucleotide sequence ID" value="NZ_JBHUMO010000011.1"/>
</dbReference>
<gene>
    <name evidence="2" type="ORF">ACFSR0_02075</name>
</gene>
<dbReference type="EMBL" id="JBHUMO010000011">
    <property type="protein sequence ID" value="MFD2728225.1"/>
    <property type="molecule type" value="Genomic_DNA"/>
</dbReference>
<comment type="caution">
    <text evidence="2">The sequence shown here is derived from an EMBL/GenBank/DDBJ whole genome shotgun (WGS) entry which is preliminary data.</text>
</comment>
<evidence type="ECO:0000313" key="3">
    <source>
        <dbReference type="Proteomes" id="UP001597427"/>
    </source>
</evidence>
<protein>
    <recommendedName>
        <fullName evidence="4">DUF3188 domain-containing protein</fullName>
    </recommendedName>
</protein>
<reference evidence="3" key="1">
    <citation type="journal article" date="2019" name="Int. J. Syst. Evol. Microbiol.">
        <title>The Global Catalogue of Microorganisms (GCM) 10K type strain sequencing project: providing services to taxonomists for standard genome sequencing and annotation.</title>
        <authorList>
            <consortium name="The Broad Institute Genomics Platform"/>
            <consortium name="The Broad Institute Genome Sequencing Center for Infectious Disease"/>
            <person name="Wu L."/>
            <person name="Ma J."/>
        </authorList>
    </citation>
    <scope>NUCLEOTIDE SEQUENCE [LARGE SCALE GENOMIC DNA]</scope>
    <source>
        <strain evidence="3">TISTR 932</strain>
    </source>
</reference>
<feature type="transmembrane region" description="Helical" evidence="1">
    <location>
        <begin position="30"/>
        <end position="49"/>
    </location>
</feature>
<accession>A0ABW5TI69</accession>
<keyword evidence="1" id="KW-0472">Membrane</keyword>
<evidence type="ECO:0000256" key="1">
    <source>
        <dbReference type="SAM" id="Phobius"/>
    </source>
</evidence>
<proteinExistence type="predicted"/>
<keyword evidence="3" id="KW-1185">Reference proteome</keyword>
<name>A0ABW5TI69_9ENTE</name>
<evidence type="ECO:0000313" key="2">
    <source>
        <dbReference type="EMBL" id="MFD2728225.1"/>
    </source>
</evidence>
<organism evidence="2 3">
    <name type="scientific">Enterococcus camelliae</name>
    <dbReference type="NCBI Taxonomy" id="453959"/>
    <lineage>
        <taxon>Bacteria</taxon>
        <taxon>Bacillati</taxon>
        <taxon>Bacillota</taxon>
        <taxon>Bacilli</taxon>
        <taxon>Lactobacillales</taxon>
        <taxon>Enterococcaceae</taxon>
        <taxon>Enterococcus</taxon>
    </lineage>
</organism>
<keyword evidence="1" id="KW-0812">Transmembrane</keyword>
<sequence length="68" mass="7654">MKLLFASLAALVVMMCLMFAVVSIVLHENFWEGLLVGGVGIGILLVHLYSMDKPQLIWEEEPEDKDSY</sequence>
<dbReference type="Proteomes" id="UP001597427">
    <property type="component" value="Unassembled WGS sequence"/>
</dbReference>